<dbReference type="EMBL" id="ML978319">
    <property type="protein sequence ID" value="KAF2023892.1"/>
    <property type="molecule type" value="Genomic_DNA"/>
</dbReference>
<feature type="region of interest" description="Disordered" evidence="1">
    <location>
        <begin position="18"/>
        <end position="49"/>
    </location>
</feature>
<gene>
    <name evidence="2" type="ORF">EK21DRAFT_118344</name>
</gene>
<protein>
    <submittedName>
        <fullName evidence="2">Uncharacterized protein</fullName>
    </submittedName>
</protein>
<dbReference type="AlphaFoldDB" id="A0A9P4GXP6"/>
<comment type="caution">
    <text evidence="2">The sequence shown here is derived from an EMBL/GenBank/DDBJ whole genome shotgun (WGS) entry which is preliminary data.</text>
</comment>
<dbReference type="OrthoDB" id="3913514at2759"/>
<name>A0A9P4GXP6_9PLEO</name>
<organism evidence="2 3">
    <name type="scientific">Setomelanomma holmii</name>
    <dbReference type="NCBI Taxonomy" id="210430"/>
    <lineage>
        <taxon>Eukaryota</taxon>
        <taxon>Fungi</taxon>
        <taxon>Dikarya</taxon>
        <taxon>Ascomycota</taxon>
        <taxon>Pezizomycotina</taxon>
        <taxon>Dothideomycetes</taxon>
        <taxon>Pleosporomycetidae</taxon>
        <taxon>Pleosporales</taxon>
        <taxon>Pleosporineae</taxon>
        <taxon>Phaeosphaeriaceae</taxon>
        <taxon>Setomelanomma</taxon>
    </lineage>
</organism>
<reference evidence="2" key="1">
    <citation type="journal article" date="2020" name="Stud. Mycol.">
        <title>101 Dothideomycetes genomes: a test case for predicting lifestyles and emergence of pathogens.</title>
        <authorList>
            <person name="Haridas S."/>
            <person name="Albert R."/>
            <person name="Binder M."/>
            <person name="Bloem J."/>
            <person name="Labutti K."/>
            <person name="Salamov A."/>
            <person name="Andreopoulos B."/>
            <person name="Baker S."/>
            <person name="Barry K."/>
            <person name="Bills G."/>
            <person name="Bluhm B."/>
            <person name="Cannon C."/>
            <person name="Castanera R."/>
            <person name="Culley D."/>
            <person name="Daum C."/>
            <person name="Ezra D."/>
            <person name="Gonzalez J."/>
            <person name="Henrissat B."/>
            <person name="Kuo A."/>
            <person name="Liang C."/>
            <person name="Lipzen A."/>
            <person name="Lutzoni F."/>
            <person name="Magnuson J."/>
            <person name="Mondo S."/>
            <person name="Nolan M."/>
            <person name="Ohm R."/>
            <person name="Pangilinan J."/>
            <person name="Park H.-J."/>
            <person name="Ramirez L."/>
            <person name="Alfaro M."/>
            <person name="Sun H."/>
            <person name="Tritt A."/>
            <person name="Yoshinaga Y."/>
            <person name="Zwiers L.-H."/>
            <person name="Turgeon B."/>
            <person name="Goodwin S."/>
            <person name="Spatafora J."/>
            <person name="Crous P."/>
            <person name="Grigoriev I."/>
        </authorList>
    </citation>
    <scope>NUCLEOTIDE SEQUENCE</scope>
    <source>
        <strain evidence="2">CBS 110217</strain>
    </source>
</reference>
<sequence>MASSELEDQPAVAVDKQFVGDVSDDETPATKSGVRLDPKAKTHTPTPKFSKNDIVHAALKIGNDRVKGSFQIYQSQYNSERAYTEYQLLDPYKGTLVNNGAWIRERDLRMERRG</sequence>
<keyword evidence="3" id="KW-1185">Reference proteome</keyword>
<evidence type="ECO:0000256" key="1">
    <source>
        <dbReference type="SAM" id="MobiDB-lite"/>
    </source>
</evidence>
<proteinExistence type="predicted"/>
<evidence type="ECO:0000313" key="2">
    <source>
        <dbReference type="EMBL" id="KAF2023892.1"/>
    </source>
</evidence>
<accession>A0A9P4GXP6</accession>
<dbReference type="Proteomes" id="UP000799777">
    <property type="component" value="Unassembled WGS sequence"/>
</dbReference>
<evidence type="ECO:0000313" key="3">
    <source>
        <dbReference type="Proteomes" id="UP000799777"/>
    </source>
</evidence>